<dbReference type="Pfam" id="PF00005">
    <property type="entry name" value="ABC_tran"/>
    <property type="match status" value="1"/>
</dbReference>
<dbReference type="PANTHER" id="PTHR24221:SF590">
    <property type="entry name" value="COMPONENT LINKED WITH THE ASSEMBLY OF CYTOCHROME' TRANSPORT TRANSMEMBRANE ATP-BINDING PROTEIN ABC TRANSPORTER CYDD-RELATED"/>
    <property type="match status" value="1"/>
</dbReference>
<sequence length="534" mass="56109">MRPFDPRLLRSIPEARRPLVLLAVVGTVQGVATIATAFALAHLAVAVVRGQSLGEPAAYLLGLFVIRGILAFLGERVAARGGVAVSTALRRRLVSRWLSLPAEDRPEPGVAVTLATQGTTSVEPYAARFLPALVTAAVVPALALVALVAVDWVSALVVALTLPLLPVFAALIGAATRDETQRRWSSLAGLSGHFLDVMRGLPTLVGYGRAERQVDTIAEVSGRHRRATMATLRLAFLSSAALELLATICVAIVAVFVGLRLAYGSMELLPGLVAILLAPEAYWPVRRVGAEFHSAADGTAALESALDELEAATAAPARAPATSGTVVLTRLSYTYPGSSRPVLDGVDLEAGPGLTVVTGESGVGKSTLLELVAGLRTPDAGTIEAPEAHLVTQRPFLMTGTVRANLTLGQGRPVCEDEQWAALRAVALDSLVESLPHDLDETLGDDGRGLSAGQRARLVLARALLSDAPLVLLDEPTAHLDDESVTVAHRAIRDLAATRTVIAVTHRPELVALADHHVHLRAHASTRHTEEVPA</sequence>
<dbReference type="CDD" id="cd18584">
    <property type="entry name" value="ABC_6TM_AarD_CydD"/>
    <property type="match status" value="1"/>
</dbReference>
<dbReference type="PANTHER" id="PTHR24221">
    <property type="entry name" value="ATP-BINDING CASSETTE SUB-FAMILY B"/>
    <property type="match status" value="1"/>
</dbReference>
<evidence type="ECO:0000256" key="5">
    <source>
        <dbReference type="ARBA" id="ARBA00022989"/>
    </source>
</evidence>
<dbReference type="InterPro" id="IPR036640">
    <property type="entry name" value="ABC1_TM_sf"/>
</dbReference>
<feature type="transmembrane region" description="Helical" evidence="7">
    <location>
        <begin position="129"/>
        <end position="150"/>
    </location>
</feature>
<dbReference type="InterPro" id="IPR039421">
    <property type="entry name" value="Type_1_exporter"/>
</dbReference>
<dbReference type="InterPro" id="IPR011527">
    <property type="entry name" value="ABC1_TM_dom"/>
</dbReference>
<accession>A0A849HLE0</accession>
<dbReference type="SUPFAM" id="SSF52540">
    <property type="entry name" value="P-loop containing nucleoside triphosphate hydrolases"/>
    <property type="match status" value="1"/>
</dbReference>
<evidence type="ECO:0000313" key="11">
    <source>
        <dbReference type="Proteomes" id="UP000588586"/>
    </source>
</evidence>
<keyword evidence="6 7" id="KW-0472">Membrane</keyword>
<feature type="transmembrane region" description="Helical" evidence="7">
    <location>
        <begin position="20"/>
        <end position="45"/>
    </location>
</feature>
<protein>
    <submittedName>
        <fullName evidence="10">Thiol reductant ABC exporter subunit CydD</fullName>
    </submittedName>
</protein>
<dbReference type="GO" id="GO:0005524">
    <property type="term" value="F:ATP binding"/>
    <property type="evidence" value="ECO:0007669"/>
    <property type="project" value="UniProtKB-KW"/>
</dbReference>
<dbReference type="Gene3D" id="1.20.1560.10">
    <property type="entry name" value="ABC transporter type 1, transmembrane domain"/>
    <property type="match status" value="1"/>
</dbReference>
<comment type="subcellular location">
    <subcellularLocation>
        <location evidence="1">Cell membrane</location>
        <topology evidence="1">Multi-pass membrane protein</topology>
    </subcellularLocation>
</comment>
<dbReference type="SMART" id="SM00382">
    <property type="entry name" value="AAA"/>
    <property type="match status" value="1"/>
</dbReference>
<dbReference type="NCBIfam" id="TIGR02857">
    <property type="entry name" value="CydD"/>
    <property type="match status" value="1"/>
</dbReference>
<feature type="transmembrane region" description="Helical" evidence="7">
    <location>
        <begin position="234"/>
        <end position="262"/>
    </location>
</feature>
<dbReference type="InterPro" id="IPR014216">
    <property type="entry name" value="ABC_transptr_CydD"/>
</dbReference>
<dbReference type="Pfam" id="PF00664">
    <property type="entry name" value="ABC_membrane"/>
    <property type="match status" value="1"/>
</dbReference>
<dbReference type="SUPFAM" id="SSF90123">
    <property type="entry name" value="ABC transporter transmembrane region"/>
    <property type="match status" value="1"/>
</dbReference>
<feature type="transmembrane region" description="Helical" evidence="7">
    <location>
        <begin position="57"/>
        <end position="74"/>
    </location>
</feature>
<gene>
    <name evidence="10" type="primary">cydD</name>
    <name evidence="10" type="ORF">HJG52_15310</name>
</gene>
<keyword evidence="2 7" id="KW-0812">Transmembrane</keyword>
<evidence type="ECO:0000256" key="7">
    <source>
        <dbReference type="SAM" id="Phobius"/>
    </source>
</evidence>
<feature type="domain" description="ABC transmembrane type-1" evidence="9">
    <location>
        <begin position="20"/>
        <end position="297"/>
    </location>
</feature>
<dbReference type="InterPro" id="IPR027417">
    <property type="entry name" value="P-loop_NTPase"/>
</dbReference>
<keyword evidence="4" id="KW-0067">ATP-binding</keyword>
<evidence type="ECO:0000259" key="9">
    <source>
        <dbReference type="PROSITE" id="PS50929"/>
    </source>
</evidence>
<dbReference type="Gene3D" id="3.40.50.300">
    <property type="entry name" value="P-loop containing nucleotide triphosphate hydrolases"/>
    <property type="match status" value="1"/>
</dbReference>
<evidence type="ECO:0000259" key="8">
    <source>
        <dbReference type="PROSITE" id="PS50893"/>
    </source>
</evidence>
<dbReference type="GO" id="GO:0140359">
    <property type="term" value="F:ABC-type transporter activity"/>
    <property type="evidence" value="ECO:0007669"/>
    <property type="project" value="InterPro"/>
</dbReference>
<dbReference type="GO" id="GO:0005886">
    <property type="term" value="C:plasma membrane"/>
    <property type="evidence" value="ECO:0007669"/>
    <property type="project" value="UniProtKB-SubCell"/>
</dbReference>
<name>A0A849HLE0_9MICO</name>
<feature type="transmembrane region" description="Helical" evidence="7">
    <location>
        <begin position="156"/>
        <end position="175"/>
    </location>
</feature>
<dbReference type="InterPro" id="IPR017871">
    <property type="entry name" value="ABC_transporter-like_CS"/>
</dbReference>
<dbReference type="CDD" id="cd03228">
    <property type="entry name" value="ABCC_MRP_Like"/>
    <property type="match status" value="1"/>
</dbReference>
<evidence type="ECO:0000256" key="2">
    <source>
        <dbReference type="ARBA" id="ARBA00022692"/>
    </source>
</evidence>
<feature type="domain" description="ABC transporter" evidence="8">
    <location>
        <begin position="326"/>
        <end position="532"/>
    </location>
</feature>
<keyword evidence="3" id="KW-0547">Nucleotide-binding</keyword>
<dbReference type="PROSITE" id="PS50893">
    <property type="entry name" value="ABC_TRANSPORTER_2"/>
    <property type="match status" value="1"/>
</dbReference>
<dbReference type="Proteomes" id="UP000588586">
    <property type="component" value="Unassembled WGS sequence"/>
</dbReference>
<organism evidence="10 11">
    <name type="scientific">Knoellia koreensis</name>
    <dbReference type="NCBI Taxonomy" id="2730921"/>
    <lineage>
        <taxon>Bacteria</taxon>
        <taxon>Bacillati</taxon>
        <taxon>Actinomycetota</taxon>
        <taxon>Actinomycetes</taxon>
        <taxon>Micrococcales</taxon>
        <taxon>Intrasporangiaceae</taxon>
        <taxon>Knoellia</taxon>
    </lineage>
</organism>
<keyword evidence="11" id="KW-1185">Reference proteome</keyword>
<dbReference type="GO" id="GO:0042883">
    <property type="term" value="P:cysteine transport"/>
    <property type="evidence" value="ECO:0007669"/>
    <property type="project" value="InterPro"/>
</dbReference>
<dbReference type="EMBL" id="JABEPQ010000003">
    <property type="protein sequence ID" value="NNM47364.1"/>
    <property type="molecule type" value="Genomic_DNA"/>
</dbReference>
<evidence type="ECO:0000313" key="10">
    <source>
        <dbReference type="EMBL" id="NNM47364.1"/>
    </source>
</evidence>
<dbReference type="PROSITE" id="PS00211">
    <property type="entry name" value="ABC_TRANSPORTER_1"/>
    <property type="match status" value="1"/>
</dbReference>
<keyword evidence="5 7" id="KW-1133">Transmembrane helix</keyword>
<dbReference type="InterPro" id="IPR003439">
    <property type="entry name" value="ABC_transporter-like_ATP-bd"/>
</dbReference>
<dbReference type="PROSITE" id="PS50929">
    <property type="entry name" value="ABC_TM1F"/>
    <property type="match status" value="1"/>
</dbReference>
<evidence type="ECO:0000256" key="1">
    <source>
        <dbReference type="ARBA" id="ARBA00004651"/>
    </source>
</evidence>
<reference evidence="10 11" key="1">
    <citation type="submission" date="2020-04" db="EMBL/GenBank/DDBJ databases">
        <title>Knoellia sp. isolate from air conditioner.</title>
        <authorList>
            <person name="Chea S."/>
            <person name="Kim D.-U."/>
        </authorList>
    </citation>
    <scope>NUCLEOTIDE SEQUENCE [LARGE SCALE GENOMIC DNA]</scope>
    <source>
        <strain evidence="10 11">DB2414S</strain>
    </source>
</reference>
<dbReference type="InterPro" id="IPR003593">
    <property type="entry name" value="AAA+_ATPase"/>
</dbReference>
<evidence type="ECO:0000256" key="3">
    <source>
        <dbReference type="ARBA" id="ARBA00022741"/>
    </source>
</evidence>
<dbReference type="AlphaFoldDB" id="A0A849HLE0"/>
<dbReference type="GO" id="GO:0016887">
    <property type="term" value="F:ATP hydrolysis activity"/>
    <property type="evidence" value="ECO:0007669"/>
    <property type="project" value="InterPro"/>
</dbReference>
<proteinExistence type="predicted"/>
<dbReference type="RefSeq" id="WP_171244467.1">
    <property type="nucleotide sequence ID" value="NZ_JABEPQ010000003.1"/>
</dbReference>
<evidence type="ECO:0000256" key="4">
    <source>
        <dbReference type="ARBA" id="ARBA00022840"/>
    </source>
</evidence>
<comment type="caution">
    <text evidence="10">The sequence shown here is derived from an EMBL/GenBank/DDBJ whole genome shotgun (WGS) entry which is preliminary data.</text>
</comment>
<evidence type="ECO:0000256" key="6">
    <source>
        <dbReference type="ARBA" id="ARBA00023136"/>
    </source>
</evidence>